<dbReference type="InterPro" id="IPR002881">
    <property type="entry name" value="DUF58"/>
</dbReference>
<dbReference type="KEGG" id="puo:RZN69_13915"/>
<dbReference type="PANTHER" id="PTHR33608">
    <property type="entry name" value="BLL2464 PROTEIN"/>
    <property type="match status" value="1"/>
</dbReference>
<evidence type="ECO:0000313" key="2">
    <source>
        <dbReference type="EMBL" id="WOO39715.1"/>
    </source>
</evidence>
<dbReference type="RefSeq" id="WP_317831710.1">
    <property type="nucleotide sequence ID" value="NZ_CP136920.1"/>
</dbReference>
<dbReference type="AlphaFoldDB" id="A0AAQ3L9D7"/>
<gene>
    <name evidence="2" type="ORF">RZN69_13915</name>
</gene>
<dbReference type="PANTHER" id="PTHR33608:SF7">
    <property type="entry name" value="DUF58 DOMAIN-CONTAINING PROTEIN"/>
    <property type="match status" value="1"/>
</dbReference>
<keyword evidence="3" id="KW-1185">Reference proteome</keyword>
<dbReference type="Pfam" id="PF01882">
    <property type="entry name" value="DUF58"/>
    <property type="match status" value="1"/>
</dbReference>
<reference evidence="2 3" key="1">
    <citation type="submission" date="2023-10" db="EMBL/GenBank/DDBJ databases">
        <title>Rubellicoccus peritrichatus gen. nov., sp. nov., isolated from an algae of coral reef tank.</title>
        <authorList>
            <person name="Luo J."/>
        </authorList>
    </citation>
    <scope>NUCLEOTIDE SEQUENCE [LARGE SCALE GENOMIC DNA]</scope>
    <source>
        <strain evidence="2 3">CR14</strain>
    </source>
</reference>
<feature type="domain" description="DUF58" evidence="1">
    <location>
        <begin position="59"/>
        <end position="239"/>
    </location>
</feature>
<protein>
    <submittedName>
        <fullName evidence="2">DUF58 domain-containing protein</fullName>
    </submittedName>
</protein>
<name>A0AAQ3L9D7_9BACT</name>
<dbReference type="EMBL" id="CP136920">
    <property type="protein sequence ID" value="WOO39715.1"/>
    <property type="molecule type" value="Genomic_DNA"/>
</dbReference>
<evidence type="ECO:0000259" key="1">
    <source>
        <dbReference type="Pfam" id="PF01882"/>
    </source>
</evidence>
<dbReference type="Proteomes" id="UP001304300">
    <property type="component" value="Chromosome"/>
</dbReference>
<evidence type="ECO:0000313" key="3">
    <source>
        <dbReference type="Proteomes" id="UP001304300"/>
    </source>
</evidence>
<sequence length="300" mass="34265">MKLSERISLAGVTETLEALMGKGEIAANQFRLPFNRQHWRGQSGNWAGAGIGSSIDFQDHRPYVPGDDPRYINWQAYARTGSYSMKLYREEVSPQVDLVIDTSESMFVDSAKVSCAIEFFYFACQSAWRTAALLNAFQINGRKVEALSNDAIRMGDWEVAEESREQTNHSDWSQIPWRAQSLRVIVSDLLFDSDPEELLSISGRGGACLLLFSPYTNAEENPDWLGNLELLDCESKERARRYFTREDVDDYQRRYQEHFALWQEAAIRHNASLARMKAERDLADILLDETARQGGVELCR</sequence>
<organism evidence="2 3">
    <name type="scientific">Rubellicoccus peritrichatus</name>
    <dbReference type="NCBI Taxonomy" id="3080537"/>
    <lineage>
        <taxon>Bacteria</taxon>
        <taxon>Pseudomonadati</taxon>
        <taxon>Verrucomicrobiota</taxon>
        <taxon>Opitutia</taxon>
        <taxon>Puniceicoccales</taxon>
        <taxon>Cerasicoccaceae</taxon>
        <taxon>Rubellicoccus</taxon>
    </lineage>
</organism>
<accession>A0AAQ3L9D7</accession>
<proteinExistence type="predicted"/>